<dbReference type="EMBL" id="LOEE01000009">
    <property type="protein sequence ID" value="KXG77887.1"/>
    <property type="molecule type" value="Genomic_DNA"/>
</dbReference>
<evidence type="ECO:0000313" key="4">
    <source>
        <dbReference type="EMBL" id="KXG77887.1"/>
    </source>
</evidence>
<evidence type="ECO:0000259" key="3">
    <source>
        <dbReference type="Pfam" id="PF20769"/>
    </source>
</evidence>
<protein>
    <submittedName>
        <fullName evidence="4">Sporulation protein YpeB</fullName>
    </submittedName>
</protein>
<evidence type="ECO:0000313" key="5">
    <source>
        <dbReference type="Proteomes" id="UP000070456"/>
    </source>
</evidence>
<evidence type="ECO:0000259" key="2">
    <source>
        <dbReference type="Pfam" id="PF14620"/>
    </source>
</evidence>
<dbReference type="PATRIC" id="fig|520762.4.peg.386"/>
<gene>
    <name evidence="4" type="primary">ypeB_1</name>
    <name evidence="4" type="ORF">AN619_03410</name>
</gene>
<dbReference type="OrthoDB" id="2372097at2"/>
<dbReference type="InterPro" id="IPR014239">
    <property type="entry name" value="YpeB_PepSY1-2"/>
</dbReference>
<dbReference type="NCBIfam" id="TIGR02889">
    <property type="entry name" value="spore_YpeB"/>
    <property type="match status" value="1"/>
</dbReference>
<proteinExistence type="predicted"/>
<accession>A0A140LBG2</accession>
<dbReference type="Proteomes" id="UP000070456">
    <property type="component" value="Unassembled WGS sequence"/>
</dbReference>
<dbReference type="Pfam" id="PF03413">
    <property type="entry name" value="PepSY"/>
    <property type="match status" value="1"/>
</dbReference>
<reference evidence="4 5" key="1">
    <citation type="submission" date="2015-12" db="EMBL/GenBank/DDBJ databases">
        <title>Draft genome sequence of the thermoanaerobe Thermotalea metallivorans, an isolate from the runoff channel of the Great Artesian Basin, Australia.</title>
        <authorList>
            <person name="Patel B.K."/>
        </authorList>
    </citation>
    <scope>NUCLEOTIDE SEQUENCE [LARGE SCALE GENOMIC DNA]</scope>
    <source>
        <strain evidence="4 5">B2-1</strain>
    </source>
</reference>
<dbReference type="Pfam" id="PF14620">
    <property type="entry name" value="YPEB_PepSY1-2"/>
    <property type="match status" value="1"/>
</dbReference>
<comment type="caution">
    <text evidence="4">The sequence shown here is derived from an EMBL/GenBank/DDBJ whole genome shotgun (WGS) entry which is preliminary data.</text>
</comment>
<feature type="domain" description="Sporulation protein YpeB N-terminal" evidence="3">
    <location>
        <begin position="29"/>
        <end position="161"/>
    </location>
</feature>
<dbReference type="Pfam" id="PF20769">
    <property type="entry name" value="YPEB_N"/>
    <property type="match status" value="1"/>
</dbReference>
<dbReference type="RefSeq" id="WP_068554473.1">
    <property type="nucleotide sequence ID" value="NZ_LOEE01000009.1"/>
</dbReference>
<feature type="domain" description="PepSY" evidence="1">
    <location>
        <begin position="376"/>
        <end position="435"/>
    </location>
</feature>
<dbReference type="GO" id="GO:0009847">
    <property type="term" value="P:spore germination"/>
    <property type="evidence" value="ECO:0007669"/>
    <property type="project" value="InterPro"/>
</dbReference>
<organism evidence="4 5">
    <name type="scientific">Thermotalea metallivorans</name>
    <dbReference type="NCBI Taxonomy" id="520762"/>
    <lineage>
        <taxon>Bacteria</taxon>
        <taxon>Bacillati</taxon>
        <taxon>Bacillota</taxon>
        <taxon>Clostridia</taxon>
        <taxon>Peptostreptococcales</taxon>
        <taxon>Thermotaleaceae</taxon>
        <taxon>Thermotalea</taxon>
    </lineage>
</organism>
<name>A0A140LBG2_9FIRM</name>
<dbReference type="STRING" id="520762.AN619_03410"/>
<keyword evidence="5" id="KW-1185">Reference proteome</keyword>
<dbReference type="AlphaFoldDB" id="A0A140LBG2"/>
<evidence type="ECO:0000259" key="1">
    <source>
        <dbReference type="Pfam" id="PF03413"/>
    </source>
</evidence>
<dbReference type="InterPro" id="IPR048402">
    <property type="entry name" value="YpeB_N"/>
</dbReference>
<sequence>MRKGIVIALTAALIGSGIWGYQQYRQNIEHNIYLENQFQRMFYDMIVDVENIQVALAKIMVTGTPRQNVMLFTDIMHLSYDAQEKLSQLPIEHSHVSRTQKFLSQVGDFSMALARKNLDGKPLNQKEMDTLEELHNYSNYLSQQLIALQNQIAEKGVKIGELRKKANKKLDQANKNIIATSFVNLEEKMQEYPELIYDGPFSEHLRRKKPKLTGGPIPKEAILKIAEAFVDDGIKYDARVLGDMDDTRMPSYVISLQPKQGGAESEISMAVTKTGGKVVWMLDHRDIGEARISEEQGIQIAQNFLKKQGYDNMIPTYSVQYDGQMVINFAYQQDDVVVYPDLIKVKVGLDQGKIVGFEAEGYLSNHFERKITPPQISAEEAREKISMNAEVSEPRLAIIPTEGGDEVLCYEFKARFKQDTFLIYINANTGDEQKILQVIIKDEGVLML</sequence>
<feature type="domain" description="Sporulation protein YpeB PepSY1 and PepSY2" evidence="2">
    <location>
        <begin position="179"/>
        <end position="371"/>
    </location>
</feature>
<dbReference type="InterPro" id="IPR025711">
    <property type="entry name" value="PepSY"/>
</dbReference>